<gene>
    <name evidence="4" type="primary">yocM_2</name>
    <name evidence="4" type="ORF">PAECIP111802_04637</name>
</gene>
<dbReference type="PANTHER" id="PTHR11527">
    <property type="entry name" value="HEAT-SHOCK PROTEIN 20 FAMILY MEMBER"/>
    <property type="match status" value="1"/>
</dbReference>
<name>A0ABN7TT43_9BACL</name>
<dbReference type="RefSeq" id="WP_218100922.1">
    <property type="nucleotide sequence ID" value="NZ_CAJVCE010000014.1"/>
</dbReference>
<comment type="caution">
    <text evidence="4">The sequence shown here is derived from an EMBL/GenBank/DDBJ whole genome shotgun (WGS) entry which is preliminary data.</text>
</comment>
<dbReference type="Pfam" id="PF00011">
    <property type="entry name" value="HSP20"/>
    <property type="match status" value="1"/>
</dbReference>
<sequence>MEPDKLNKWLEVAKQFAGGDFWNDIFEKPGLDQVMGKHPYFRGESESKPPDVRVDILKQAGYLIVLLDIPGMSKSDIELALAGDHLVIKGTAKPLFPHAEVLSTERLQGGFERKIPLPERVTERMDSIRAACHEGLLIVQIPILSVPLKPIKIE</sequence>
<evidence type="ECO:0000256" key="1">
    <source>
        <dbReference type="PROSITE-ProRule" id="PRU00285"/>
    </source>
</evidence>
<evidence type="ECO:0000313" key="5">
    <source>
        <dbReference type="Proteomes" id="UP000730618"/>
    </source>
</evidence>
<evidence type="ECO:0000259" key="3">
    <source>
        <dbReference type="PROSITE" id="PS01031"/>
    </source>
</evidence>
<evidence type="ECO:0000313" key="4">
    <source>
        <dbReference type="EMBL" id="CAG7650094.1"/>
    </source>
</evidence>
<dbReference type="InterPro" id="IPR002068">
    <property type="entry name" value="A-crystallin/Hsp20_dom"/>
</dbReference>
<dbReference type="InterPro" id="IPR031107">
    <property type="entry name" value="Small_HSP"/>
</dbReference>
<feature type="domain" description="SHSP" evidence="3">
    <location>
        <begin position="42"/>
        <end position="154"/>
    </location>
</feature>
<keyword evidence="5" id="KW-1185">Reference proteome</keyword>
<dbReference type="EMBL" id="CAJVCE010000014">
    <property type="protein sequence ID" value="CAG7650094.1"/>
    <property type="molecule type" value="Genomic_DNA"/>
</dbReference>
<dbReference type="Proteomes" id="UP000730618">
    <property type="component" value="Unassembled WGS sequence"/>
</dbReference>
<protein>
    <submittedName>
        <fullName evidence="4">Salt stress-responsive protein YocM</fullName>
    </submittedName>
</protein>
<dbReference type="PROSITE" id="PS01031">
    <property type="entry name" value="SHSP"/>
    <property type="match status" value="1"/>
</dbReference>
<reference evidence="4 5" key="1">
    <citation type="submission" date="2021-06" db="EMBL/GenBank/DDBJ databases">
        <authorList>
            <person name="Criscuolo A."/>
        </authorList>
    </citation>
    <scope>NUCLEOTIDE SEQUENCE [LARGE SCALE GENOMIC DNA]</scope>
    <source>
        <strain evidence="5">CIP 111802</strain>
    </source>
</reference>
<accession>A0ABN7TT43</accession>
<organism evidence="4 5">
    <name type="scientific">Paenibacillus allorhizosphaerae</name>
    <dbReference type="NCBI Taxonomy" id="2849866"/>
    <lineage>
        <taxon>Bacteria</taxon>
        <taxon>Bacillati</taxon>
        <taxon>Bacillota</taxon>
        <taxon>Bacilli</taxon>
        <taxon>Bacillales</taxon>
        <taxon>Paenibacillaceae</taxon>
        <taxon>Paenibacillus</taxon>
    </lineage>
</organism>
<dbReference type="CDD" id="cd06464">
    <property type="entry name" value="ACD_sHsps-like"/>
    <property type="match status" value="1"/>
</dbReference>
<proteinExistence type="inferred from homology"/>
<comment type="similarity">
    <text evidence="1 2">Belongs to the small heat shock protein (HSP20) family.</text>
</comment>
<evidence type="ECO:0000256" key="2">
    <source>
        <dbReference type="RuleBase" id="RU003616"/>
    </source>
</evidence>